<dbReference type="OrthoDB" id="46159at2759"/>
<reference evidence="1" key="1">
    <citation type="submission" date="2014-08" db="EMBL/GenBank/DDBJ databases">
        <authorList>
            <person name="Murali S."/>
            <person name="Richards S."/>
            <person name="Bandaranaike D."/>
            <person name="Bellair M."/>
            <person name="Blankenburg K."/>
            <person name="Chao H."/>
            <person name="Dinh H."/>
            <person name="Doddapaneni H."/>
            <person name="Dugan-Rocha S."/>
            <person name="Elkadiri S."/>
            <person name="Gnanaolivu R."/>
            <person name="Hughes D."/>
            <person name="Lee S."/>
            <person name="Li M."/>
            <person name="Ming W."/>
            <person name="Munidasa M."/>
            <person name="Muniz J."/>
            <person name="Nguyen L."/>
            <person name="Osuji N."/>
            <person name="Pu L.-L."/>
            <person name="Puazo M."/>
            <person name="Skinner E."/>
            <person name="Qu C."/>
            <person name="Quiroz J."/>
            <person name="Raj R."/>
            <person name="Weissenberger G."/>
            <person name="Xin Y."/>
            <person name="Zou X."/>
            <person name="Han Y."/>
            <person name="Worley K."/>
            <person name="Muzny D."/>
            <person name="Gibbs R."/>
        </authorList>
    </citation>
    <scope>NUCLEOTIDE SEQUENCE</scope>
    <source>
        <strain evidence="1">HAZT.00-mixed</strain>
        <tissue evidence="1">Whole organism</tissue>
    </source>
</reference>
<reference evidence="1" key="3">
    <citation type="submission" date="2019-06" db="EMBL/GenBank/DDBJ databases">
        <authorList>
            <person name="Poynton C."/>
            <person name="Hasenbein S."/>
            <person name="Benoit J.B."/>
            <person name="Sepulveda M.S."/>
            <person name="Poelchau M.F."/>
            <person name="Murali S.C."/>
            <person name="Chen S."/>
            <person name="Glastad K.M."/>
            <person name="Werren J.H."/>
            <person name="Vineis J.H."/>
            <person name="Bowen J.L."/>
            <person name="Friedrich M."/>
            <person name="Jones J."/>
            <person name="Robertson H.M."/>
            <person name="Feyereisen R."/>
            <person name="Mechler-Hickson A."/>
            <person name="Mathers N."/>
            <person name="Lee C.E."/>
            <person name="Colbourne J.K."/>
            <person name="Biales A."/>
            <person name="Johnston J.S."/>
            <person name="Wellborn G.A."/>
            <person name="Rosendale A.J."/>
            <person name="Cridge A.G."/>
            <person name="Munoz-Torres M.C."/>
            <person name="Bain P.A."/>
            <person name="Manny A.R."/>
            <person name="Major K.M."/>
            <person name="Lambert F.N."/>
            <person name="Vulpe C.D."/>
            <person name="Tuck P."/>
            <person name="Blalock B.J."/>
            <person name="Lin Y.-Y."/>
            <person name="Smith M.E."/>
            <person name="Ochoa-Acuna H."/>
            <person name="Chen M.-J.M."/>
            <person name="Childers C.P."/>
            <person name="Qu J."/>
            <person name="Dugan S."/>
            <person name="Lee S.L."/>
            <person name="Chao H."/>
            <person name="Dinh H."/>
            <person name="Han Y."/>
            <person name="Doddapaneni H."/>
            <person name="Worley K.C."/>
            <person name="Muzny D.M."/>
            <person name="Gibbs R.A."/>
            <person name="Richards S."/>
        </authorList>
    </citation>
    <scope>NUCLEOTIDE SEQUENCE</scope>
    <source>
        <strain evidence="1">HAZT.00-mixed</strain>
        <tissue evidence="1">Whole organism</tissue>
    </source>
</reference>
<dbReference type="AlphaFoldDB" id="A0A6A0GSC8"/>
<accession>A0A6A0GSC8</accession>
<evidence type="ECO:0000313" key="1">
    <source>
        <dbReference type="EMBL" id="KAA0186598.1"/>
    </source>
</evidence>
<dbReference type="Gene3D" id="1.25.10.10">
    <property type="entry name" value="Leucine-rich Repeat Variant"/>
    <property type="match status" value="1"/>
</dbReference>
<protein>
    <submittedName>
        <fullName evidence="1">Uncharacterized protein</fullName>
    </submittedName>
</protein>
<sequence length="97" mass="10709">MEEFIPLMLTTDTRKKITIGCDLLKYISDPANSIECDDIGRVIDGIVPWMQNSNFKVKAGCAGGRLICASWSPARPARDGVVASLVSCPRRRRTQIL</sequence>
<gene>
    <name evidence="1" type="ORF">HAZT_HAZT004748</name>
</gene>
<dbReference type="EMBL" id="JQDR03015455">
    <property type="protein sequence ID" value="KAA0186598.1"/>
    <property type="molecule type" value="Genomic_DNA"/>
</dbReference>
<organism evidence="1">
    <name type="scientific">Hyalella azteca</name>
    <name type="common">Amphipod</name>
    <dbReference type="NCBI Taxonomy" id="294128"/>
    <lineage>
        <taxon>Eukaryota</taxon>
        <taxon>Metazoa</taxon>
        <taxon>Ecdysozoa</taxon>
        <taxon>Arthropoda</taxon>
        <taxon>Crustacea</taxon>
        <taxon>Multicrustacea</taxon>
        <taxon>Malacostraca</taxon>
        <taxon>Eumalacostraca</taxon>
        <taxon>Peracarida</taxon>
        <taxon>Amphipoda</taxon>
        <taxon>Senticaudata</taxon>
        <taxon>Talitrida</taxon>
        <taxon>Talitroidea</taxon>
        <taxon>Hyalellidae</taxon>
        <taxon>Hyalella</taxon>
    </lineage>
</organism>
<dbReference type="Proteomes" id="UP000711488">
    <property type="component" value="Unassembled WGS sequence"/>
</dbReference>
<comment type="caution">
    <text evidence="1">The sequence shown here is derived from an EMBL/GenBank/DDBJ whole genome shotgun (WGS) entry which is preliminary data.</text>
</comment>
<name>A0A6A0GSC8_HYAAZ</name>
<reference evidence="1" key="2">
    <citation type="journal article" date="2018" name="Environ. Sci. Technol.">
        <title>The Toxicogenome of Hyalella azteca: A Model for Sediment Ecotoxicology and Evolutionary Toxicology.</title>
        <authorList>
            <person name="Poynton H.C."/>
            <person name="Hasenbein S."/>
            <person name="Benoit J.B."/>
            <person name="Sepulveda M.S."/>
            <person name="Poelchau M.F."/>
            <person name="Hughes D.S.T."/>
            <person name="Murali S.C."/>
            <person name="Chen S."/>
            <person name="Glastad K.M."/>
            <person name="Goodisman M.A.D."/>
            <person name="Werren J.H."/>
            <person name="Vineis J.H."/>
            <person name="Bowen J.L."/>
            <person name="Friedrich M."/>
            <person name="Jones J."/>
            <person name="Robertson H.M."/>
            <person name="Feyereisen R."/>
            <person name="Mechler-Hickson A."/>
            <person name="Mathers N."/>
            <person name="Lee C.E."/>
            <person name="Colbourne J.K."/>
            <person name="Biales A."/>
            <person name="Johnston J.S."/>
            <person name="Wellborn G.A."/>
            <person name="Rosendale A.J."/>
            <person name="Cridge A.G."/>
            <person name="Munoz-Torres M.C."/>
            <person name="Bain P.A."/>
            <person name="Manny A.R."/>
            <person name="Major K.M."/>
            <person name="Lambert F.N."/>
            <person name="Vulpe C.D."/>
            <person name="Tuck P."/>
            <person name="Blalock B.J."/>
            <person name="Lin Y.Y."/>
            <person name="Smith M.E."/>
            <person name="Ochoa-Acuna H."/>
            <person name="Chen M.M."/>
            <person name="Childers C.P."/>
            <person name="Qu J."/>
            <person name="Dugan S."/>
            <person name="Lee S.L."/>
            <person name="Chao H."/>
            <person name="Dinh H."/>
            <person name="Han Y."/>
            <person name="Doddapaneni H."/>
            <person name="Worley K.C."/>
            <person name="Muzny D.M."/>
            <person name="Gibbs R.A."/>
            <person name="Richards S."/>
        </authorList>
    </citation>
    <scope>NUCLEOTIDE SEQUENCE</scope>
    <source>
        <strain evidence="1">HAZT.00-mixed</strain>
        <tissue evidence="1">Whole organism</tissue>
    </source>
</reference>
<dbReference type="InterPro" id="IPR011989">
    <property type="entry name" value="ARM-like"/>
</dbReference>
<proteinExistence type="predicted"/>